<dbReference type="RefSeq" id="WP_248869233.1">
    <property type="nucleotide sequence ID" value="NZ_CP086322.1"/>
</dbReference>
<dbReference type="EMBL" id="CP086322">
    <property type="protein sequence ID" value="UQA98184.1"/>
    <property type="molecule type" value="Genomic_DNA"/>
</dbReference>
<gene>
    <name evidence="1" type="ORF">K9S39_10190</name>
</gene>
<sequence>MAPLEQVAVPPHDRVRAYQQQELAQLPHREVVEQAGEDSAVGVRERGFADLTLQYEQLVPQGKKGLLHDLVTAGFMQPGLRVGS</sequence>
<evidence type="ECO:0000313" key="1">
    <source>
        <dbReference type="EMBL" id="UQA98184.1"/>
    </source>
</evidence>
<organism evidence="1 2">
    <name type="scientific">Streptomyces halobius</name>
    <dbReference type="NCBI Taxonomy" id="2879846"/>
    <lineage>
        <taxon>Bacteria</taxon>
        <taxon>Bacillati</taxon>
        <taxon>Actinomycetota</taxon>
        <taxon>Actinomycetes</taxon>
        <taxon>Kitasatosporales</taxon>
        <taxon>Streptomycetaceae</taxon>
        <taxon>Streptomyces</taxon>
    </lineage>
</organism>
<protein>
    <submittedName>
        <fullName evidence="1">Uncharacterized protein</fullName>
    </submittedName>
</protein>
<dbReference type="Proteomes" id="UP000830115">
    <property type="component" value="Chromosome"/>
</dbReference>
<name>A0ABY4MK19_9ACTN</name>
<accession>A0ABY4MK19</accession>
<keyword evidence="2" id="KW-1185">Reference proteome</keyword>
<evidence type="ECO:0000313" key="2">
    <source>
        <dbReference type="Proteomes" id="UP000830115"/>
    </source>
</evidence>
<proteinExistence type="predicted"/>
<reference evidence="1" key="1">
    <citation type="submission" date="2021-10" db="EMBL/GenBank/DDBJ databases">
        <title>Streptomyces nigrumlapis sp.nov.,an antimicrobial producing actinobacterium isolated from Black Gobi rocks.</title>
        <authorList>
            <person name="Wen Y."/>
            <person name="Zhang W."/>
            <person name="Liu X.G."/>
        </authorList>
    </citation>
    <scope>NUCLEOTIDE SEQUENCE</scope>
    <source>
        <strain evidence="1">ST13-2-2</strain>
    </source>
</reference>